<evidence type="ECO:0000256" key="3">
    <source>
        <dbReference type="ARBA" id="ARBA00022898"/>
    </source>
</evidence>
<dbReference type="EC" id="5.1.1.1" evidence="5"/>
<dbReference type="Proteomes" id="UP000004478">
    <property type="component" value="Unassembled WGS sequence"/>
</dbReference>
<dbReference type="Gene3D" id="3.40.1390.10">
    <property type="entry name" value="MurE/MurF, N-terminal domain"/>
    <property type="match status" value="1"/>
</dbReference>
<dbReference type="NCBIfam" id="TIGR00492">
    <property type="entry name" value="alr"/>
    <property type="match status" value="1"/>
</dbReference>
<proteinExistence type="inferred from homology"/>
<evidence type="ECO:0000256" key="7">
    <source>
        <dbReference type="PIRSR" id="PIRSR600821-52"/>
    </source>
</evidence>
<dbReference type="InterPro" id="IPR036565">
    <property type="entry name" value="Mur-like_cat_sf"/>
</dbReference>
<dbReference type="PANTHER" id="PTHR30511:SF0">
    <property type="entry name" value="ALANINE RACEMASE, CATABOLIC-RELATED"/>
    <property type="match status" value="1"/>
</dbReference>
<sequence length="822" mass="92625">MMQRLTQEELASLLQAKIEGIQSSTPLTDVVIDSRNILQPEQSLFVALKGAKFDGHNFVREVFDKGIRTFLVQEDFSPTASISKKACFLKVNKPLQALQKLASHQRSLFKGPVVAITGSNGKTIVKEWLGQVLSQKFSVAKSPKSYNSQVGVPLSIFGMDPMHQVAVLEAGISTTNEMDALENMMKPNLGIFTNIGTAHEEGFVSKNQKLEEKARLFQNCEYIIFRKEHAMITEYLEKRFPKKKLIIWSDGVGADYTLTVKKELSKSKILLMRPDLSLCTFMVPFSDEASLENIRHVIVAALTLGLDTKTIQEGLNHLKAIDMRLTLKPGTNQSLIIDDTYNNDLAGLRLALEFMNAQRPKKRKILIISDLLQVGNTDQVYEEVALLLTFYKIDYLLGVGKDISCLKEKLMIPMRFFQDTEHLLESLHDEFFDNDIILVTGARKFGFEAVVNRLQQRIHGTSLEINLNALTHNYNFYKTKLDAKTKVMVMVKAFAYGGGADEIANHLQQLKADYLAVAYTDEGLALRSEGIRLPIMVLNPVQESFPHLLQHDLEPVVYSLQFFKELAIFCKGQDKRMKIHLDLDTGMHRLGFEEQDMSQLLSMVQENPQLEIASLYTHLAAADESRHEDFTRSQLQTFTDMCERIMAKLNYRPLRHALNSAGIAAYSEFQLDMVRLGIGLYGVEVTGLYDQHLRVISTLKTTVSQVKKLKKGDSVGYSRKGIMEKDGQIATIAIGYADGYDRRFSNGKGFVLIHGKRAPVIGNVCMDMAMIDVTDMEVREGDEVIIYGPGISLKELAENIGTIPYELLTNISSRVKRVYYLD</sequence>
<dbReference type="PANTHER" id="PTHR30511">
    <property type="entry name" value="ALANINE RACEMASE"/>
    <property type="match status" value="1"/>
</dbReference>
<dbReference type="InterPro" id="IPR011079">
    <property type="entry name" value="Ala_racemase_C"/>
</dbReference>
<dbReference type="SUPFAM" id="SSF53244">
    <property type="entry name" value="MurD-like peptide ligases, peptide-binding domain"/>
    <property type="match status" value="1"/>
</dbReference>
<dbReference type="Gene3D" id="3.90.190.20">
    <property type="entry name" value="Mur ligase, C-terminal domain"/>
    <property type="match status" value="1"/>
</dbReference>
<dbReference type="SMART" id="SM01005">
    <property type="entry name" value="Ala_racemase_C"/>
    <property type="match status" value="1"/>
</dbReference>
<dbReference type="SUPFAM" id="SSF53623">
    <property type="entry name" value="MurD-like peptide ligases, catalytic domain"/>
    <property type="match status" value="1"/>
</dbReference>
<dbReference type="GO" id="GO:0030632">
    <property type="term" value="P:D-alanine biosynthetic process"/>
    <property type="evidence" value="ECO:0007669"/>
    <property type="project" value="UniProtKB-UniRule"/>
</dbReference>
<keyword evidence="4 5" id="KW-0413">Isomerase</keyword>
<feature type="modified residue" description="N6-(pyridoxal phosphate)lysine" evidence="5 6">
    <location>
        <position position="492"/>
    </location>
</feature>
<dbReference type="InterPro" id="IPR029066">
    <property type="entry name" value="PLP-binding_barrel"/>
</dbReference>
<reference evidence="9 10" key="1">
    <citation type="journal article" date="2012" name="J. Bacteriol.">
        <title>Draft Genome Sequence of Cecembia lonarensis Strain LW9T, Isolated from Lonar Lake, a Haloalkaline Lake in India.</title>
        <authorList>
            <person name="Shivaji S."/>
            <person name="Ara S."/>
            <person name="Singh A."/>
            <person name="Pinnaka A.K."/>
        </authorList>
    </citation>
    <scope>NUCLEOTIDE SEQUENCE [LARGE SCALE GENOMIC DNA]</scope>
    <source>
        <strain evidence="9 10">LW9</strain>
    </source>
</reference>
<comment type="catalytic activity">
    <reaction evidence="1 5">
        <text>L-alanine = D-alanine</text>
        <dbReference type="Rhea" id="RHEA:20249"/>
        <dbReference type="ChEBI" id="CHEBI:57416"/>
        <dbReference type="ChEBI" id="CHEBI:57972"/>
        <dbReference type="EC" id="5.1.1.1"/>
    </reaction>
</comment>
<comment type="caution">
    <text evidence="9">The sequence shown here is derived from an EMBL/GenBank/DDBJ whole genome shotgun (WGS) entry which is preliminary data.</text>
</comment>
<feature type="active site" description="Proton acceptor; specific for L-alanine" evidence="5">
    <location>
        <position position="717"/>
    </location>
</feature>
<accession>K1L688</accession>
<dbReference type="InterPro" id="IPR013221">
    <property type="entry name" value="Mur_ligase_cen"/>
</dbReference>
<dbReference type="FunFam" id="3.20.20.10:FF:000002">
    <property type="entry name" value="Alanine racemase"/>
    <property type="match status" value="1"/>
</dbReference>
<dbReference type="Gene3D" id="2.40.37.10">
    <property type="entry name" value="Lyase, Ornithine Decarboxylase, Chain A, domain 1"/>
    <property type="match status" value="1"/>
</dbReference>
<feature type="active site" description="Proton acceptor; specific for D-alanine" evidence="5">
    <location>
        <position position="492"/>
    </location>
</feature>
<dbReference type="PRINTS" id="PR00992">
    <property type="entry name" value="ALARACEMASE"/>
</dbReference>
<evidence type="ECO:0000256" key="6">
    <source>
        <dbReference type="PIRSR" id="PIRSR600821-50"/>
    </source>
</evidence>
<keyword evidence="3 5" id="KW-0663">Pyridoxal phosphate</keyword>
<dbReference type="SUPFAM" id="SSF50621">
    <property type="entry name" value="Alanine racemase C-terminal domain-like"/>
    <property type="match status" value="1"/>
</dbReference>
<dbReference type="Pfam" id="PF00842">
    <property type="entry name" value="Ala_racemase_C"/>
    <property type="match status" value="1"/>
</dbReference>
<dbReference type="GO" id="GO:0030170">
    <property type="term" value="F:pyridoxal phosphate binding"/>
    <property type="evidence" value="ECO:0007669"/>
    <property type="project" value="UniProtKB-UniRule"/>
</dbReference>
<dbReference type="Gene3D" id="3.40.1190.10">
    <property type="entry name" value="Mur-like, catalytic domain"/>
    <property type="match status" value="1"/>
</dbReference>
<dbReference type="InterPro" id="IPR035911">
    <property type="entry name" value="MurE/MurF_N"/>
</dbReference>
<dbReference type="GO" id="GO:0016881">
    <property type="term" value="F:acid-amino acid ligase activity"/>
    <property type="evidence" value="ECO:0007669"/>
    <property type="project" value="InterPro"/>
</dbReference>
<dbReference type="OrthoDB" id="9801978at2"/>
<gene>
    <name evidence="9" type="primary">alr_1</name>
    <name evidence="9" type="ORF">B879_01088</name>
</gene>
<organism evidence="9 10">
    <name type="scientific">Cecembia lonarensis (strain CCUG 58316 / KCTC 22772 / LW9)</name>
    <dbReference type="NCBI Taxonomy" id="1225176"/>
    <lineage>
        <taxon>Bacteria</taxon>
        <taxon>Pseudomonadati</taxon>
        <taxon>Bacteroidota</taxon>
        <taxon>Cytophagia</taxon>
        <taxon>Cytophagales</taxon>
        <taxon>Cyclobacteriaceae</taxon>
        <taxon>Cecembia</taxon>
    </lineage>
</organism>
<dbReference type="Gene3D" id="3.20.20.10">
    <property type="entry name" value="Alanine racemase"/>
    <property type="match status" value="1"/>
</dbReference>
<dbReference type="GO" id="GO:0005829">
    <property type="term" value="C:cytosol"/>
    <property type="evidence" value="ECO:0007669"/>
    <property type="project" value="TreeGrafter"/>
</dbReference>
<comment type="similarity">
    <text evidence="5">Belongs to the alanine racemase family.</text>
</comment>
<dbReference type="UniPathway" id="UPA00042">
    <property type="reaction ID" value="UER00497"/>
</dbReference>
<dbReference type="InterPro" id="IPR009006">
    <property type="entry name" value="Ala_racemase/Decarboxylase_C"/>
</dbReference>
<dbReference type="InterPro" id="IPR000821">
    <property type="entry name" value="Ala_racemase"/>
</dbReference>
<evidence type="ECO:0000313" key="9">
    <source>
        <dbReference type="EMBL" id="EKB50231.1"/>
    </source>
</evidence>
<dbReference type="GO" id="GO:0005524">
    <property type="term" value="F:ATP binding"/>
    <property type="evidence" value="ECO:0007669"/>
    <property type="project" value="InterPro"/>
</dbReference>
<evidence type="ECO:0000313" key="10">
    <source>
        <dbReference type="Proteomes" id="UP000004478"/>
    </source>
</evidence>
<comment type="function">
    <text evidence="5">Catalyzes the interconversion of L-alanine and D-alanine. May also act on other amino acids.</text>
</comment>
<feature type="binding site" evidence="5 7">
    <location>
        <position position="589"/>
    </location>
    <ligand>
        <name>substrate</name>
    </ligand>
</feature>
<dbReference type="NCBIfam" id="NF008897">
    <property type="entry name" value="PRK11930.1"/>
    <property type="match status" value="1"/>
</dbReference>
<comment type="cofactor">
    <cofactor evidence="2 5 6">
        <name>pyridoxal 5'-phosphate</name>
        <dbReference type="ChEBI" id="CHEBI:597326"/>
    </cofactor>
</comment>
<evidence type="ECO:0000256" key="4">
    <source>
        <dbReference type="ARBA" id="ARBA00023235"/>
    </source>
</evidence>
<dbReference type="Pfam" id="PF08245">
    <property type="entry name" value="Mur_ligase_M"/>
    <property type="match status" value="1"/>
</dbReference>
<dbReference type="GO" id="GO:0008784">
    <property type="term" value="F:alanine racemase activity"/>
    <property type="evidence" value="ECO:0007669"/>
    <property type="project" value="UniProtKB-UniRule"/>
</dbReference>
<evidence type="ECO:0000256" key="2">
    <source>
        <dbReference type="ARBA" id="ARBA00001933"/>
    </source>
</evidence>
<protein>
    <recommendedName>
        <fullName evidence="5">Alanine racemase</fullName>
        <ecNumber evidence="5">5.1.1.1</ecNumber>
    </recommendedName>
</protein>
<dbReference type="Pfam" id="PF01168">
    <property type="entry name" value="Ala_racemase_N"/>
    <property type="match status" value="1"/>
</dbReference>
<dbReference type="InterPro" id="IPR000713">
    <property type="entry name" value="Mur_ligase_N"/>
</dbReference>
<keyword evidence="10" id="KW-1185">Reference proteome</keyword>
<dbReference type="PATRIC" id="fig|1225176.3.peg.1158"/>
<dbReference type="SUPFAM" id="SSF63418">
    <property type="entry name" value="MurE/MurF N-terminal domain"/>
    <property type="match status" value="1"/>
</dbReference>
<evidence type="ECO:0000256" key="5">
    <source>
        <dbReference type="HAMAP-Rule" id="MF_01201"/>
    </source>
</evidence>
<dbReference type="AlphaFoldDB" id="K1L688"/>
<dbReference type="HAMAP" id="MF_01201">
    <property type="entry name" value="Ala_racemase"/>
    <property type="match status" value="1"/>
</dbReference>
<dbReference type="SUPFAM" id="SSF51419">
    <property type="entry name" value="PLP-binding barrel"/>
    <property type="match status" value="1"/>
</dbReference>
<evidence type="ECO:0000256" key="1">
    <source>
        <dbReference type="ARBA" id="ARBA00000316"/>
    </source>
</evidence>
<name>K1L688_CECL9</name>
<dbReference type="InterPro" id="IPR036615">
    <property type="entry name" value="Mur_ligase_C_dom_sf"/>
</dbReference>
<dbReference type="RefSeq" id="WP_009184132.1">
    <property type="nucleotide sequence ID" value="NZ_AMGM01000011.1"/>
</dbReference>
<dbReference type="EMBL" id="AMGM01000011">
    <property type="protein sequence ID" value="EKB50231.1"/>
    <property type="molecule type" value="Genomic_DNA"/>
</dbReference>
<comment type="pathway">
    <text evidence="5">Amino-acid biosynthesis; D-alanine biosynthesis; D-alanine from L-alanine: step 1/1.</text>
</comment>
<feature type="binding site" evidence="5 7">
    <location>
        <position position="766"/>
    </location>
    <ligand>
        <name>substrate</name>
    </ligand>
</feature>
<feature type="domain" description="Alanine racemase C-terminal" evidence="8">
    <location>
        <begin position="696"/>
        <end position="820"/>
    </location>
</feature>
<dbReference type="CDD" id="cd00430">
    <property type="entry name" value="PLPDE_III_AR"/>
    <property type="match status" value="1"/>
</dbReference>
<dbReference type="InterPro" id="IPR001608">
    <property type="entry name" value="Ala_racemase_N"/>
</dbReference>
<evidence type="ECO:0000259" key="8">
    <source>
        <dbReference type="SMART" id="SM01005"/>
    </source>
</evidence>
<dbReference type="Pfam" id="PF01225">
    <property type="entry name" value="Mur_ligase"/>
    <property type="match status" value="1"/>
</dbReference>